<evidence type="ECO:0000256" key="10">
    <source>
        <dbReference type="PIRSR" id="PIRSR038994-1"/>
    </source>
</evidence>
<evidence type="ECO:0000256" key="5">
    <source>
        <dbReference type="ARBA" id="ARBA00022801"/>
    </source>
</evidence>
<dbReference type="InterPro" id="IPR011059">
    <property type="entry name" value="Metal-dep_hydrolase_composite"/>
</dbReference>
<evidence type="ECO:0000256" key="6">
    <source>
        <dbReference type="ARBA" id="ARBA00023277"/>
    </source>
</evidence>
<dbReference type="AlphaFoldDB" id="B2A2V1"/>
<dbReference type="FunCoup" id="B2A2V1">
    <property type="interactions" value="177"/>
</dbReference>
<dbReference type="Proteomes" id="UP000001683">
    <property type="component" value="Chromosome"/>
</dbReference>
<protein>
    <recommendedName>
        <fullName evidence="3">N-acetylglucosamine-6-phosphate deacetylase</fullName>
        <ecNumber evidence="2">3.5.1.25</ecNumber>
    </recommendedName>
</protein>
<dbReference type="Pfam" id="PF01979">
    <property type="entry name" value="Amidohydro_1"/>
    <property type="match status" value="1"/>
</dbReference>
<feature type="binding site" evidence="11">
    <location>
        <begin position="328"/>
        <end position="330"/>
    </location>
    <ligand>
        <name>substrate</name>
    </ligand>
</feature>
<feature type="binding site" evidence="11">
    <location>
        <position position="272"/>
    </location>
    <ligand>
        <name>substrate</name>
    </ligand>
</feature>
<sequence length="407" mass="44190">MALILRNAQLITEQGVLSPGYLIAGNDGYIWDLGRDVDDNVLAPSDTSIDQGELGLIESKEIDLQGKYLAPGFIDLHTHGGLGFDIMDADTKGLEKISAFYLKQGVTGFLATTFSSSWSEIKQAVGTVRKYLDNKASNQIDTNLLGMHLEGPFINPEKKGVQTEKNIIPPSLKSVNELWELAGAHLYMISLAPEMKNASQLIKWGRRHNIIMSAAHTDATYEEMNNAFSAGLSHGAHLFNGMSAIHHRAPGAAIALLLHPEATIELIVDGKHLHPAILDLVIKQKPLDKIVLVTDSIRGTGLEEGKFQLDKQIVTVKNNTAKTQEGQLAGSTLTIPEALKNIMKFTSLSLTEAVKMISLTPAKILGLSQERGSLLPGKRADAAVLTEKLEVKNTILKGKLINNEINS</sequence>
<dbReference type="CDD" id="cd00854">
    <property type="entry name" value="NagA"/>
    <property type="match status" value="1"/>
</dbReference>
<comment type="pathway">
    <text evidence="8">Amino-sugar metabolism; N-acetylneuraminate degradation; D-fructose 6-phosphate from N-acetylneuraminate: step 4/5.</text>
</comment>
<comment type="cofactor">
    <cofactor evidence="12">
        <name>a divalent metal cation</name>
        <dbReference type="ChEBI" id="CHEBI:60240"/>
    </cofactor>
    <text evidence="12">Binds 1 divalent metal cation per subunit.</text>
</comment>
<feature type="active site" description="Proton donor/acceptor" evidence="10">
    <location>
        <position position="295"/>
    </location>
</feature>
<evidence type="ECO:0000256" key="4">
    <source>
        <dbReference type="ARBA" id="ARBA00022723"/>
    </source>
</evidence>
<dbReference type="EC" id="3.5.1.25" evidence="2"/>
<evidence type="ECO:0000313" key="15">
    <source>
        <dbReference type="Proteomes" id="UP000001683"/>
    </source>
</evidence>
<dbReference type="HOGENOM" id="CLU_032482_2_1_9"/>
<dbReference type="PANTHER" id="PTHR11113:SF14">
    <property type="entry name" value="N-ACETYLGLUCOSAMINE-6-PHOSPHATE DEACETYLASE"/>
    <property type="match status" value="1"/>
</dbReference>
<name>B2A2V1_NATTJ</name>
<gene>
    <name evidence="14" type="ordered locus">Nther_2769</name>
</gene>
<keyword evidence="6 9" id="KW-0119">Carbohydrate metabolism</keyword>
<evidence type="ECO:0000256" key="12">
    <source>
        <dbReference type="PIRSR" id="PIRSR038994-3"/>
    </source>
</evidence>
<dbReference type="InterPro" id="IPR006680">
    <property type="entry name" value="Amidohydro-rel"/>
</dbReference>
<dbReference type="EMBL" id="CP001034">
    <property type="protein sequence ID" value="ACB86319.1"/>
    <property type="molecule type" value="Genomic_DNA"/>
</dbReference>
<evidence type="ECO:0000256" key="3">
    <source>
        <dbReference type="ARBA" id="ARBA00018029"/>
    </source>
</evidence>
<dbReference type="Gene3D" id="2.30.40.10">
    <property type="entry name" value="Urease, subunit C, domain 1"/>
    <property type="match status" value="1"/>
</dbReference>
<dbReference type="NCBIfam" id="TIGR00221">
    <property type="entry name" value="nagA"/>
    <property type="match status" value="1"/>
</dbReference>
<evidence type="ECO:0000313" key="14">
    <source>
        <dbReference type="EMBL" id="ACB86319.1"/>
    </source>
</evidence>
<dbReference type="GO" id="GO:0046872">
    <property type="term" value="F:metal ion binding"/>
    <property type="evidence" value="ECO:0007669"/>
    <property type="project" value="UniProtKB-KW"/>
</dbReference>
<feature type="binding site" evidence="11">
    <location>
        <position position="248"/>
    </location>
    <ligand>
        <name>substrate</name>
    </ligand>
</feature>
<dbReference type="Gene3D" id="3.20.20.140">
    <property type="entry name" value="Metal-dependent hydrolases"/>
    <property type="match status" value="1"/>
</dbReference>
<feature type="binding site" evidence="12">
    <location>
        <position position="216"/>
    </location>
    <ligand>
        <name>Zn(2+)</name>
        <dbReference type="ChEBI" id="CHEBI:29105"/>
    </ligand>
</feature>
<dbReference type="InParanoid" id="B2A2V1"/>
<reference evidence="14 15" key="1">
    <citation type="submission" date="2008-04" db="EMBL/GenBank/DDBJ databases">
        <title>Complete sequence of chromosome of Natranaerobius thermophilus JW/NM-WN-LF.</title>
        <authorList>
            <consortium name="US DOE Joint Genome Institute"/>
            <person name="Copeland A."/>
            <person name="Lucas S."/>
            <person name="Lapidus A."/>
            <person name="Glavina del Rio T."/>
            <person name="Dalin E."/>
            <person name="Tice H."/>
            <person name="Bruce D."/>
            <person name="Goodwin L."/>
            <person name="Pitluck S."/>
            <person name="Chertkov O."/>
            <person name="Brettin T."/>
            <person name="Detter J.C."/>
            <person name="Han C."/>
            <person name="Kuske C.R."/>
            <person name="Schmutz J."/>
            <person name="Larimer F."/>
            <person name="Land M."/>
            <person name="Hauser L."/>
            <person name="Kyrpides N."/>
            <person name="Lykidis A."/>
            <person name="Mesbah N.M."/>
            <person name="Wiegel J."/>
        </authorList>
    </citation>
    <scope>NUCLEOTIDE SEQUENCE [LARGE SCALE GENOMIC DNA]</scope>
    <source>
        <strain evidence="15">ATCC BAA-1301 / DSM 18059 / JW/NM-WN-LF</strain>
    </source>
</reference>
<evidence type="ECO:0000256" key="1">
    <source>
        <dbReference type="ARBA" id="ARBA00010716"/>
    </source>
</evidence>
<dbReference type="OrthoDB" id="9776488at2"/>
<feature type="domain" description="Amidohydrolase-related" evidence="13">
    <location>
        <begin position="68"/>
        <end position="400"/>
    </location>
</feature>
<dbReference type="eggNOG" id="COG1820">
    <property type="taxonomic scope" value="Bacteria"/>
</dbReference>
<keyword evidence="4 12" id="KW-0479">Metal-binding</keyword>
<dbReference type="GO" id="GO:0006046">
    <property type="term" value="P:N-acetylglucosamine catabolic process"/>
    <property type="evidence" value="ECO:0007669"/>
    <property type="project" value="TreeGrafter"/>
</dbReference>
<evidence type="ECO:0000259" key="13">
    <source>
        <dbReference type="Pfam" id="PF01979"/>
    </source>
</evidence>
<evidence type="ECO:0000256" key="2">
    <source>
        <dbReference type="ARBA" id="ARBA00011899"/>
    </source>
</evidence>
<comment type="similarity">
    <text evidence="1 9">Belongs to the metallo-dependent hydrolases superfamily. NagA family.</text>
</comment>
<keyword evidence="15" id="KW-1185">Reference proteome</keyword>
<evidence type="ECO:0000256" key="8">
    <source>
        <dbReference type="ARBA" id="ARBA00060590"/>
    </source>
</evidence>
<feature type="binding site" evidence="11">
    <location>
        <position position="161"/>
    </location>
    <ligand>
        <name>substrate</name>
    </ligand>
</feature>
<dbReference type="RefSeq" id="WP_012449153.1">
    <property type="nucleotide sequence ID" value="NC_010718.1"/>
</dbReference>
<dbReference type="SUPFAM" id="SSF51338">
    <property type="entry name" value="Composite domain of metallo-dependent hydrolases"/>
    <property type="match status" value="1"/>
</dbReference>
<accession>B2A2V1</accession>
<feature type="binding site" evidence="12">
    <location>
        <position position="150"/>
    </location>
    <ligand>
        <name>Zn(2+)</name>
        <dbReference type="ChEBI" id="CHEBI:29105"/>
    </ligand>
</feature>
<dbReference type="FunFam" id="3.20.20.140:FF:000004">
    <property type="entry name" value="N-acetylglucosamine-6-phosphate deacetylase"/>
    <property type="match status" value="1"/>
</dbReference>
<dbReference type="PIRSF" id="PIRSF038994">
    <property type="entry name" value="NagA"/>
    <property type="match status" value="1"/>
</dbReference>
<comment type="catalytic activity">
    <reaction evidence="7">
        <text>N-acetyl-D-glucosamine 6-phosphate + H2O = D-glucosamine 6-phosphate + acetate</text>
        <dbReference type="Rhea" id="RHEA:22936"/>
        <dbReference type="ChEBI" id="CHEBI:15377"/>
        <dbReference type="ChEBI" id="CHEBI:30089"/>
        <dbReference type="ChEBI" id="CHEBI:57513"/>
        <dbReference type="ChEBI" id="CHEBI:58725"/>
        <dbReference type="EC" id="3.5.1.25"/>
    </reaction>
</comment>
<feature type="binding site" evidence="12">
    <location>
        <position position="237"/>
    </location>
    <ligand>
        <name>Zn(2+)</name>
        <dbReference type="ChEBI" id="CHEBI:29105"/>
    </ligand>
</feature>
<organism evidence="14 15">
    <name type="scientific">Natranaerobius thermophilus (strain ATCC BAA-1301 / DSM 18059 / JW/NM-WN-LF)</name>
    <dbReference type="NCBI Taxonomy" id="457570"/>
    <lineage>
        <taxon>Bacteria</taxon>
        <taxon>Bacillati</taxon>
        <taxon>Bacillota</taxon>
        <taxon>Clostridia</taxon>
        <taxon>Natranaerobiales</taxon>
        <taxon>Natranaerobiaceae</taxon>
        <taxon>Natranaerobius</taxon>
    </lineage>
</organism>
<dbReference type="PANTHER" id="PTHR11113">
    <property type="entry name" value="N-ACETYLGLUCOSAMINE-6-PHOSPHATE DEACETYLASE"/>
    <property type="match status" value="1"/>
</dbReference>
<dbReference type="SUPFAM" id="SSF51556">
    <property type="entry name" value="Metallo-dependent hydrolases"/>
    <property type="match status" value="1"/>
</dbReference>
<keyword evidence="5 9" id="KW-0378">Hydrolase</keyword>
<dbReference type="KEGG" id="nth:Nther_2769"/>
<dbReference type="GO" id="GO:0008448">
    <property type="term" value="F:N-acetylglucosamine-6-phosphate deacetylase activity"/>
    <property type="evidence" value="ECO:0007669"/>
    <property type="project" value="UniProtKB-EC"/>
</dbReference>
<proteinExistence type="inferred from homology"/>
<dbReference type="InterPro" id="IPR003764">
    <property type="entry name" value="GlcNAc_6-P_deAcase"/>
</dbReference>
<dbReference type="InterPro" id="IPR032466">
    <property type="entry name" value="Metal_Hydrolase"/>
</dbReference>
<evidence type="ECO:0000256" key="9">
    <source>
        <dbReference type="PIRNR" id="PIRNR038994"/>
    </source>
</evidence>
<feature type="binding site" evidence="11">
    <location>
        <begin position="240"/>
        <end position="241"/>
    </location>
    <ligand>
        <name>substrate</name>
    </ligand>
</feature>
<dbReference type="STRING" id="457570.Nther_2769"/>
<evidence type="ECO:0000256" key="7">
    <source>
        <dbReference type="ARBA" id="ARBA00047647"/>
    </source>
</evidence>
<reference evidence="14 15" key="2">
    <citation type="journal article" date="2011" name="J. Bacteriol.">
        <title>Complete genome sequence of the anaerobic, halophilic alkalithermophile Natranaerobius thermophilus JW/NM-WN-LF.</title>
        <authorList>
            <person name="Zhao B."/>
            <person name="Mesbah N.M."/>
            <person name="Dalin E."/>
            <person name="Goodwin L."/>
            <person name="Nolan M."/>
            <person name="Pitluck S."/>
            <person name="Chertkov O."/>
            <person name="Brettin T.S."/>
            <person name="Han J."/>
            <person name="Larimer F.W."/>
            <person name="Land M.L."/>
            <person name="Hauser L."/>
            <person name="Kyrpides N."/>
            <person name="Wiegel J."/>
        </authorList>
    </citation>
    <scope>NUCLEOTIDE SEQUENCE [LARGE SCALE GENOMIC DNA]</scope>
    <source>
        <strain evidence="15">ATCC BAA-1301 / DSM 18059 / JW/NM-WN-LF</strain>
    </source>
</reference>
<evidence type="ECO:0000256" key="11">
    <source>
        <dbReference type="PIRSR" id="PIRSR038994-2"/>
    </source>
</evidence>